<comment type="caution">
    <text evidence="1">The sequence shown here is derived from an EMBL/GenBank/DDBJ whole genome shotgun (WGS) entry which is preliminary data.</text>
</comment>
<organism evidence="1 2">
    <name type="scientific">Didymodactylos carnosus</name>
    <dbReference type="NCBI Taxonomy" id="1234261"/>
    <lineage>
        <taxon>Eukaryota</taxon>
        <taxon>Metazoa</taxon>
        <taxon>Spiralia</taxon>
        <taxon>Gnathifera</taxon>
        <taxon>Rotifera</taxon>
        <taxon>Eurotatoria</taxon>
        <taxon>Bdelloidea</taxon>
        <taxon>Philodinida</taxon>
        <taxon>Philodinidae</taxon>
        <taxon>Didymodactylos</taxon>
    </lineage>
</organism>
<dbReference type="Proteomes" id="UP000682733">
    <property type="component" value="Unassembled WGS sequence"/>
</dbReference>
<evidence type="ECO:0000313" key="2">
    <source>
        <dbReference type="Proteomes" id="UP000682733"/>
    </source>
</evidence>
<dbReference type="EMBL" id="CAJOBA010081410">
    <property type="protein sequence ID" value="CAF4443304.1"/>
    <property type="molecule type" value="Genomic_DNA"/>
</dbReference>
<reference evidence="1" key="1">
    <citation type="submission" date="2021-02" db="EMBL/GenBank/DDBJ databases">
        <authorList>
            <person name="Nowell W R."/>
        </authorList>
    </citation>
    <scope>NUCLEOTIDE SEQUENCE</scope>
</reference>
<feature type="non-terminal residue" evidence="1">
    <location>
        <position position="27"/>
    </location>
</feature>
<protein>
    <submittedName>
        <fullName evidence="1">Uncharacterized protein</fullName>
    </submittedName>
</protein>
<proteinExistence type="predicted"/>
<name>A0A8S2WJ04_9BILA</name>
<sequence>MFADDSAVLADDDAETTDILYDIARIA</sequence>
<dbReference type="AlphaFoldDB" id="A0A8S2WJ04"/>
<evidence type="ECO:0000313" key="1">
    <source>
        <dbReference type="EMBL" id="CAF4443304.1"/>
    </source>
</evidence>
<accession>A0A8S2WJ04</accession>
<gene>
    <name evidence="1" type="ORF">TMI583_LOCUS45485</name>
</gene>